<dbReference type="GO" id="GO:0046872">
    <property type="term" value="F:metal ion binding"/>
    <property type="evidence" value="ECO:0007669"/>
    <property type="project" value="InterPro"/>
</dbReference>
<dbReference type="PROSITE" id="PS50975">
    <property type="entry name" value="ATP_GRASP"/>
    <property type="match status" value="1"/>
</dbReference>
<dbReference type="PANTHER" id="PTHR42793:SF4">
    <property type="entry name" value="BLL6376 PROTEIN"/>
    <property type="match status" value="1"/>
</dbReference>
<dbReference type="Pfam" id="PF13549">
    <property type="entry name" value="ATP-grasp_5"/>
    <property type="match status" value="1"/>
</dbReference>
<protein>
    <submittedName>
        <fullName evidence="3">Acyl-CoA synthetase (NDP forming)</fullName>
    </submittedName>
</protein>
<dbReference type="InterPro" id="IPR013815">
    <property type="entry name" value="ATP_grasp_subdomain_1"/>
</dbReference>
<organism evidence="3 4">
    <name type="scientific">Pseudonocardia cypriaca</name>
    <dbReference type="NCBI Taxonomy" id="882449"/>
    <lineage>
        <taxon>Bacteria</taxon>
        <taxon>Bacillati</taxon>
        <taxon>Actinomycetota</taxon>
        <taxon>Actinomycetes</taxon>
        <taxon>Pseudonocardiales</taxon>
        <taxon>Pseudonocardiaceae</taxon>
        <taxon>Pseudonocardia</taxon>
    </lineage>
</organism>
<dbReference type="Gene3D" id="3.30.1490.20">
    <property type="entry name" value="ATP-grasp fold, A domain"/>
    <property type="match status" value="1"/>
</dbReference>
<dbReference type="SMART" id="SM00881">
    <property type="entry name" value="CoA_binding"/>
    <property type="match status" value="1"/>
</dbReference>
<dbReference type="EMBL" id="VFPH01000002">
    <property type="protein sequence ID" value="TQM36611.1"/>
    <property type="molecule type" value="Genomic_DNA"/>
</dbReference>
<accession>A0A543FS45</accession>
<name>A0A543FS45_9PSEU</name>
<dbReference type="OrthoDB" id="190266at2"/>
<evidence type="ECO:0000259" key="2">
    <source>
        <dbReference type="PROSITE" id="PS50975"/>
    </source>
</evidence>
<dbReference type="InterPro" id="IPR016102">
    <property type="entry name" value="Succinyl-CoA_synth-like"/>
</dbReference>
<dbReference type="Pfam" id="PF13380">
    <property type="entry name" value="CoA_binding_2"/>
    <property type="match status" value="1"/>
</dbReference>
<dbReference type="Gene3D" id="3.40.50.720">
    <property type="entry name" value="NAD(P)-binding Rossmann-like Domain"/>
    <property type="match status" value="1"/>
</dbReference>
<reference evidence="3 4" key="1">
    <citation type="submission" date="2019-06" db="EMBL/GenBank/DDBJ databases">
        <title>Sequencing the genomes of 1000 actinobacteria strains.</title>
        <authorList>
            <person name="Klenk H.-P."/>
        </authorList>
    </citation>
    <scope>NUCLEOTIDE SEQUENCE [LARGE SCALE GENOMIC DNA]</scope>
    <source>
        <strain evidence="3 4">DSM 45511</strain>
    </source>
</reference>
<gene>
    <name evidence="3" type="ORF">FB388_3792</name>
</gene>
<sequence>MDELLRPRSIAVIGDSRASARVIEQNRRIGFGGPVRPVHERRAVIAGERAVARVADLADVPDAAFVAVPAPACAGVVAELAAVGCGAAVVYSSGFAETGPDGSARQRELVEAAGAMTLLGPNCYGMINYLDRVLIWPDQHGGVPLRPGERGVAIVSQSSSIAISVTMTDIGLPLGYVVTVGNGAQTSAARAAAAVLADERTSAVGMIVETLADVRGLERLAATARDRGVGVVALVLGRGEQARRAVQTHTASLAGDAAVASAFLRRAGIGEVTSIDALLGALCLLHCGGPLPDARLCSLSSSGGEAALIGDAAMGRDARFPDLTGRQRAGLRAVLGERVALANPLDFHTYIWGDAEAMTAAFDAMVRGPADLTLLFADLPRTDRCADDDWVRAIEAFARACAGAGARGALVAAMAGNLVGPRAAEWVRRGLPVLAPPSVAMEAVQAAATIGRSWAAPLPAPVVGRTGCQHGHLHDARSHEGGHADTGTPRVLDEAEGKALLRRRGVPVPDGEVCTSAAAAVRAAARIAAPVAVKALGTAHKTDERAVRLGLRGARQVRGAAAELLARFPAVLVERMVPGVIAELLIGIEPDPVFGPVLTVGAGGVLTELMRDVAHVMLPADPAEIRSALLGLRCAPLLTGHRGAQGADLDGLVATVGRIVGTALNPILVHTVSLEINPLVVTPSGAWACDALVTVVGEGE</sequence>
<dbReference type="PANTHER" id="PTHR42793">
    <property type="entry name" value="COA BINDING DOMAIN CONTAINING PROTEIN"/>
    <property type="match status" value="1"/>
</dbReference>
<keyword evidence="4" id="KW-1185">Reference proteome</keyword>
<dbReference type="InterPro" id="IPR032875">
    <property type="entry name" value="Succ_CoA_lig_flav_dom"/>
</dbReference>
<dbReference type="SUPFAM" id="SSF56059">
    <property type="entry name" value="Glutathione synthetase ATP-binding domain-like"/>
    <property type="match status" value="1"/>
</dbReference>
<evidence type="ECO:0000256" key="1">
    <source>
        <dbReference type="PROSITE-ProRule" id="PRU00409"/>
    </source>
</evidence>
<dbReference type="InterPro" id="IPR036291">
    <property type="entry name" value="NAD(P)-bd_dom_sf"/>
</dbReference>
<dbReference type="Gene3D" id="3.30.470.20">
    <property type="entry name" value="ATP-grasp fold, B domain"/>
    <property type="match status" value="1"/>
</dbReference>
<dbReference type="Proteomes" id="UP000319818">
    <property type="component" value="Unassembled WGS sequence"/>
</dbReference>
<evidence type="ECO:0000313" key="3">
    <source>
        <dbReference type="EMBL" id="TQM36611.1"/>
    </source>
</evidence>
<dbReference type="InterPro" id="IPR003781">
    <property type="entry name" value="CoA-bd"/>
</dbReference>
<proteinExistence type="predicted"/>
<keyword evidence="1" id="KW-0547">Nucleotide-binding</keyword>
<evidence type="ECO:0000313" key="4">
    <source>
        <dbReference type="Proteomes" id="UP000319818"/>
    </source>
</evidence>
<comment type="caution">
    <text evidence="3">The sequence shown here is derived from an EMBL/GenBank/DDBJ whole genome shotgun (WGS) entry which is preliminary data.</text>
</comment>
<dbReference type="InterPro" id="IPR011761">
    <property type="entry name" value="ATP-grasp"/>
</dbReference>
<keyword evidence="1" id="KW-0067">ATP-binding</keyword>
<dbReference type="GO" id="GO:0005524">
    <property type="term" value="F:ATP binding"/>
    <property type="evidence" value="ECO:0007669"/>
    <property type="project" value="UniProtKB-UniRule"/>
</dbReference>
<dbReference type="SUPFAM" id="SSF52210">
    <property type="entry name" value="Succinyl-CoA synthetase domains"/>
    <property type="match status" value="2"/>
</dbReference>
<feature type="domain" description="ATP-grasp" evidence="2">
    <location>
        <begin position="498"/>
        <end position="535"/>
    </location>
</feature>
<dbReference type="RefSeq" id="WP_142103491.1">
    <property type="nucleotide sequence ID" value="NZ_VFPH01000002.1"/>
</dbReference>
<dbReference type="SUPFAM" id="SSF51735">
    <property type="entry name" value="NAD(P)-binding Rossmann-fold domains"/>
    <property type="match status" value="1"/>
</dbReference>
<dbReference type="AlphaFoldDB" id="A0A543FS45"/>
<dbReference type="Pfam" id="PF13607">
    <property type="entry name" value="Succ_CoA_lig"/>
    <property type="match status" value="1"/>
</dbReference>
<dbReference type="Gene3D" id="3.40.50.261">
    <property type="entry name" value="Succinyl-CoA synthetase domains"/>
    <property type="match status" value="2"/>
</dbReference>